<dbReference type="InParanoid" id="A0A0L0HQC0"/>
<dbReference type="Gene3D" id="3.40.50.1910">
    <property type="match status" value="1"/>
</dbReference>
<dbReference type="FunCoup" id="A0A0L0HQC0">
    <property type="interactions" value="251"/>
</dbReference>
<dbReference type="EMBL" id="KQ257451">
    <property type="protein sequence ID" value="KND03576.1"/>
    <property type="molecule type" value="Genomic_DNA"/>
</dbReference>
<dbReference type="Pfam" id="PF00995">
    <property type="entry name" value="Sec1"/>
    <property type="match status" value="1"/>
</dbReference>
<evidence type="ECO:0000256" key="2">
    <source>
        <dbReference type="SAM" id="MobiDB-lite"/>
    </source>
</evidence>
<dbReference type="Gene3D" id="1.25.40.60">
    <property type="match status" value="1"/>
</dbReference>
<dbReference type="InterPro" id="IPR043127">
    <property type="entry name" value="Sec-1-like_dom3a"/>
</dbReference>
<feature type="compositionally biased region" description="Polar residues" evidence="2">
    <location>
        <begin position="717"/>
        <end position="736"/>
    </location>
</feature>
<evidence type="ECO:0000313" key="3">
    <source>
        <dbReference type="EMBL" id="KND03576.1"/>
    </source>
</evidence>
<dbReference type="GeneID" id="27684742"/>
<feature type="compositionally biased region" description="Low complexity" evidence="2">
    <location>
        <begin position="689"/>
        <end position="701"/>
    </location>
</feature>
<name>A0A0L0HQC0_SPIPD</name>
<dbReference type="Gene3D" id="3.90.830.10">
    <property type="entry name" value="Syntaxin Binding Protein 1, Chain A, domain 2"/>
    <property type="match status" value="1"/>
</dbReference>
<dbReference type="Gene3D" id="3.40.50.2060">
    <property type="match status" value="1"/>
</dbReference>
<dbReference type="InterPro" id="IPR027482">
    <property type="entry name" value="Sec1-like_dom2"/>
</dbReference>
<dbReference type="AlphaFoldDB" id="A0A0L0HQC0"/>
<comment type="similarity">
    <text evidence="1">Belongs to the STXBP/unc-18/SEC1 family.</text>
</comment>
<dbReference type="Proteomes" id="UP000053201">
    <property type="component" value="Unassembled WGS sequence"/>
</dbReference>
<feature type="compositionally biased region" description="Pro residues" evidence="2">
    <location>
        <begin position="933"/>
        <end position="946"/>
    </location>
</feature>
<feature type="region of interest" description="Disordered" evidence="2">
    <location>
        <begin position="633"/>
        <end position="1236"/>
    </location>
</feature>
<feature type="compositionally biased region" description="Polar residues" evidence="2">
    <location>
        <begin position="831"/>
        <end position="846"/>
    </location>
</feature>
<evidence type="ECO:0000256" key="1">
    <source>
        <dbReference type="ARBA" id="ARBA00009884"/>
    </source>
</evidence>
<evidence type="ECO:0000313" key="4">
    <source>
        <dbReference type="Proteomes" id="UP000053201"/>
    </source>
</evidence>
<dbReference type="eggNOG" id="KOG1300">
    <property type="taxonomic scope" value="Eukaryota"/>
</dbReference>
<dbReference type="PANTHER" id="PTHR11679">
    <property type="entry name" value="VESICLE PROTEIN SORTING-ASSOCIATED"/>
    <property type="match status" value="1"/>
</dbReference>
<feature type="compositionally biased region" description="Polar residues" evidence="2">
    <location>
        <begin position="1059"/>
        <end position="1099"/>
    </location>
</feature>
<gene>
    <name evidence="3" type="ORF">SPPG_01051</name>
</gene>
<feature type="compositionally biased region" description="Pro residues" evidence="2">
    <location>
        <begin position="1107"/>
        <end position="1117"/>
    </location>
</feature>
<dbReference type="RefSeq" id="XP_016611615.1">
    <property type="nucleotide sequence ID" value="XM_016749374.1"/>
</dbReference>
<dbReference type="OMA" id="PNINNED"/>
<evidence type="ECO:0008006" key="5">
    <source>
        <dbReference type="Google" id="ProtNLM"/>
    </source>
</evidence>
<dbReference type="VEuPathDB" id="FungiDB:SPPG_01051"/>
<feature type="compositionally biased region" description="Polar residues" evidence="2">
    <location>
        <begin position="1190"/>
        <end position="1202"/>
    </location>
</feature>
<proteinExistence type="inferred from homology"/>
<feature type="compositionally biased region" description="Low complexity" evidence="2">
    <location>
        <begin position="1166"/>
        <end position="1189"/>
    </location>
</feature>
<organism evidence="3 4">
    <name type="scientific">Spizellomyces punctatus (strain DAOM BR117)</name>
    <dbReference type="NCBI Taxonomy" id="645134"/>
    <lineage>
        <taxon>Eukaryota</taxon>
        <taxon>Fungi</taxon>
        <taxon>Fungi incertae sedis</taxon>
        <taxon>Chytridiomycota</taxon>
        <taxon>Chytridiomycota incertae sedis</taxon>
        <taxon>Chytridiomycetes</taxon>
        <taxon>Spizellomycetales</taxon>
        <taxon>Spizellomycetaceae</taxon>
        <taxon>Spizellomyces</taxon>
    </lineage>
</organism>
<dbReference type="GO" id="GO:0016192">
    <property type="term" value="P:vesicle-mediated transport"/>
    <property type="evidence" value="ECO:0007669"/>
    <property type="project" value="InterPro"/>
</dbReference>
<sequence length="1236" mass="134418">MPVSLREAVRKRILVDSLKSVQSPGKWKVLVVEENALRILNSVCDLHDLSDVNVPVTEPLTRSRTPYPDKEAIYFITPSVDAIKALINDFRGPKPMYSAAHIFCISGLPDPLFDMIKASPARNYIQALKELNIDFTPVESQVYHFNDPTPFTKLRNVMDVAQLDRWLEQIAEQMKSVLWTLEDCPTIRYFDPSGKSDSLSAHMAFKLQKAIDQLKDLDPEWPPTTPYAPAQILVLDRSVDPFAPLIHTLTYQAAAHDILQIDGTKVTYSKDDTTTQTAVLDESDGLYKNIRHHFIADAWKKILETKNKLDAESSAIESSENALKRIEQLKIKLFSLPDAQKTLEKVALHIHLYAEIMQAVNDRQLDEVASIEQIIVTGETPNGDGITETLINDVLAILESPNVSLQDKLRLILTYALGVSNVDCDRLIEAAQLGREAAALNGLDFLGRTPALIEANSPQWRYTDLGRKAEARRQKKKNQDTDEQPFDIHRYVPALKYILQDMITGKLDSAIFPPTVVQPSIEINGTSESSKSAHQTPGRGTLVAFTGDFKPTWGKRKPATGAQTNVDLRTNGSRIIVLFVDGLSFAEVRVAYEVTSELQREVIIGSTNLVTPTEFIGGLCDLGATGRKPFVLPPVKLPSREPISVPRDRPLPQPPQELQIPAMSSVLPSPPPEIVEPKRVSSDPTRTGLVHSKSSSSLVLEKSGRTAGPPALEHSHSASSLFPNTSRLSPSSSANPQRPRPVSWVAGPSPILQPEPKRFSGYPEGEAPSPPPKTGSSPTKGSALPPSSLQAIPVAQGQGRPPAPTRVHSSSASSSSDLFSSGESFSPAARTEQSTDGPSRPMSSGSGYPRSELAPGRLPGSNALPGTEYAQGGAKGYQQAISVPDATPSRPQANVAPVYGGPSPYSLQKSRQDVPPTSRHSSGDYSAQISPLGYPPVKPVDNPAPPLQTTRPSAPLRGTGYPQETDPANIRSSSTDIASKAYPPRIKSRGAPLVRPQGVSPPLQSQQRGDEVERTSLPATASGGDDMRKGSARSFEESRPSSRDAEEEQLKAAIAASLLESNTGRQPPSYGHSSRQPADRTTPTQPPNMRTEQQPSYPSSDHVVAPSTPPLQVPNYPPFRAQSPRPPLYRQAAYRQAPLPQSQQPPAQNTPPYGYYPGQSPPVSFYQQAPGPYQQPQGPYRQAQYQQAPLPSSASARPTSPGGQMYHRSAQGPQPPNYPGAPSYGPYGYQGRPEQR</sequence>
<accession>A0A0L0HQC0</accession>
<feature type="compositionally biased region" description="Low complexity" evidence="2">
    <location>
        <begin position="1220"/>
        <end position="1236"/>
    </location>
</feature>
<dbReference type="InterPro" id="IPR043154">
    <property type="entry name" value="Sec-1-like_dom1"/>
</dbReference>
<keyword evidence="4" id="KW-1185">Reference proteome</keyword>
<reference evidence="3 4" key="1">
    <citation type="submission" date="2009-08" db="EMBL/GenBank/DDBJ databases">
        <title>The Genome Sequence of Spizellomyces punctatus strain DAOM BR117.</title>
        <authorList>
            <consortium name="The Broad Institute Genome Sequencing Platform"/>
            <person name="Russ C."/>
            <person name="Cuomo C."/>
            <person name="Shea T."/>
            <person name="Young S.K."/>
            <person name="Zeng Q."/>
            <person name="Koehrsen M."/>
            <person name="Haas B."/>
            <person name="Borodovsky M."/>
            <person name="Guigo R."/>
            <person name="Alvarado L."/>
            <person name="Berlin A."/>
            <person name="Bochicchio J."/>
            <person name="Borenstein D."/>
            <person name="Chapman S."/>
            <person name="Chen Z."/>
            <person name="Engels R."/>
            <person name="Freedman E."/>
            <person name="Gellesch M."/>
            <person name="Goldberg J."/>
            <person name="Griggs A."/>
            <person name="Gujja S."/>
            <person name="Heiman D."/>
            <person name="Hepburn T."/>
            <person name="Howarth C."/>
            <person name="Jen D."/>
            <person name="Larson L."/>
            <person name="Lewis B."/>
            <person name="Mehta T."/>
            <person name="Park D."/>
            <person name="Pearson M."/>
            <person name="Roberts A."/>
            <person name="Saif S."/>
            <person name="Shenoy N."/>
            <person name="Sisk P."/>
            <person name="Stolte C."/>
            <person name="Sykes S."/>
            <person name="Thomson T."/>
            <person name="Walk T."/>
            <person name="White J."/>
            <person name="Yandava C."/>
            <person name="Burger G."/>
            <person name="Gray M.W."/>
            <person name="Holland P.W.H."/>
            <person name="King N."/>
            <person name="Lang F.B.F."/>
            <person name="Roger A.J."/>
            <person name="Ruiz-Trillo I."/>
            <person name="Lander E."/>
            <person name="Nusbaum C."/>
        </authorList>
    </citation>
    <scope>NUCLEOTIDE SEQUENCE [LARGE SCALE GENOMIC DNA]</scope>
    <source>
        <strain evidence="3 4">DAOM BR117</strain>
    </source>
</reference>
<feature type="compositionally biased region" description="Basic and acidic residues" evidence="2">
    <location>
        <begin position="1025"/>
        <end position="1050"/>
    </location>
</feature>
<dbReference type="InterPro" id="IPR001619">
    <property type="entry name" value="Sec1-like"/>
</dbReference>
<dbReference type="SUPFAM" id="SSF56815">
    <property type="entry name" value="Sec1/munc18-like (SM) proteins"/>
    <property type="match status" value="1"/>
</dbReference>
<dbReference type="OrthoDB" id="2228at2759"/>
<feature type="compositionally biased region" description="Low complexity" evidence="2">
    <location>
        <begin position="1136"/>
        <end position="1158"/>
    </location>
</feature>
<feature type="compositionally biased region" description="Low complexity" evidence="2">
    <location>
        <begin position="809"/>
        <end position="826"/>
    </location>
</feature>
<dbReference type="STRING" id="645134.A0A0L0HQC0"/>
<feature type="compositionally biased region" description="Polar residues" evidence="2">
    <location>
        <begin position="918"/>
        <end position="929"/>
    </location>
</feature>
<protein>
    <recommendedName>
        <fullName evidence="5">Sec1-like protein</fullName>
    </recommendedName>
</protein>
<dbReference type="InterPro" id="IPR036045">
    <property type="entry name" value="Sec1-like_sf"/>
</dbReference>